<comment type="caution">
    <text evidence="1">The sequence shown here is derived from an EMBL/GenBank/DDBJ whole genome shotgun (WGS) entry which is preliminary data.</text>
</comment>
<dbReference type="Gene3D" id="1.10.10.1150">
    <property type="entry name" value="Coenzyme PQQ synthesis protein D (PqqD)"/>
    <property type="match status" value="1"/>
</dbReference>
<dbReference type="InterPro" id="IPR041881">
    <property type="entry name" value="PqqD_sf"/>
</dbReference>
<evidence type="ECO:0000313" key="1">
    <source>
        <dbReference type="EMBL" id="HIV39724.1"/>
    </source>
</evidence>
<gene>
    <name evidence="1" type="ORF">H9747_12145</name>
</gene>
<dbReference type="Pfam" id="PF05402">
    <property type="entry name" value="PqqD"/>
    <property type="match status" value="1"/>
</dbReference>
<organism evidence="1 2">
    <name type="scientific">Candidatus Blautia stercorigallinarum</name>
    <dbReference type="NCBI Taxonomy" id="2838501"/>
    <lineage>
        <taxon>Bacteria</taxon>
        <taxon>Bacillati</taxon>
        <taxon>Bacillota</taxon>
        <taxon>Clostridia</taxon>
        <taxon>Lachnospirales</taxon>
        <taxon>Lachnospiraceae</taxon>
        <taxon>Blautia</taxon>
    </lineage>
</organism>
<sequence>MLDLTKKFQLKEEIVLRKIDSKCWALNVENGNQYRLNEVSYLILDSFRDASTVEEMIAIVKKEYAVDKERLIADCSLMIQTAVDKNILKEV</sequence>
<accession>A0A9D1PEF4</accession>
<protein>
    <submittedName>
        <fullName evidence="1">PqqD family protein</fullName>
    </submittedName>
</protein>
<dbReference type="InterPro" id="IPR008792">
    <property type="entry name" value="PQQD"/>
</dbReference>
<dbReference type="Proteomes" id="UP000886814">
    <property type="component" value="Unassembled WGS sequence"/>
</dbReference>
<dbReference type="AlphaFoldDB" id="A0A9D1PEF4"/>
<reference evidence="1" key="1">
    <citation type="journal article" date="2021" name="PeerJ">
        <title>Extensive microbial diversity within the chicken gut microbiome revealed by metagenomics and culture.</title>
        <authorList>
            <person name="Gilroy R."/>
            <person name="Ravi A."/>
            <person name="Getino M."/>
            <person name="Pursley I."/>
            <person name="Horton D.L."/>
            <person name="Alikhan N.F."/>
            <person name="Baker D."/>
            <person name="Gharbi K."/>
            <person name="Hall N."/>
            <person name="Watson M."/>
            <person name="Adriaenssens E.M."/>
            <person name="Foster-Nyarko E."/>
            <person name="Jarju S."/>
            <person name="Secka A."/>
            <person name="Antonio M."/>
            <person name="Oren A."/>
            <person name="Chaudhuri R.R."/>
            <person name="La Ragione R."/>
            <person name="Hildebrand F."/>
            <person name="Pallen M.J."/>
        </authorList>
    </citation>
    <scope>NUCLEOTIDE SEQUENCE</scope>
    <source>
        <strain evidence="1">CHK195-9823</strain>
    </source>
</reference>
<proteinExistence type="predicted"/>
<name>A0A9D1PEF4_9FIRM</name>
<dbReference type="EMBL" id="DXIQ01000083">
    <property type="protein sequence ID" value="HIV39724.1"/>
    <property type="molecule type" value="Genomic_DNA"/>
</dbReference>
<evidence type="ECO:0000313" key="2">
    <source>
        <dbReference type="Proteomes" id="UP000886814"/>
    </source>
</evidence>
<reference evidence="1" key="2">
    <citation type="submission" date="2021-04" db="EMBL/GenBank/DDBJ databases">
        <authorList>
            <person name="Gilroy R."/>
        </authorList>
    </citation>
    <scope>NUCLEOTIDE SEQUENCE</scope>
    <source>
        <strain evidence="1">CHK195-9823</strain>
    </source>
</reference>